<dbReference type="Proteomes" id="UP000018291">
    <property type="component" value="Unassembled WGS sequence"/>
</dbReference>
<feature type="region of interest" description="Disordered" evidence="1">
    <location>
        <begin position="90"/>
        <end position="144"/>
    </location>
</feature>
<evidence type="ECO:0000313" key="3">
    <source>
        <dbReference type="Proteomes" id="UP000018291"/>
    </source>
</evidence>
<proteinExistence type="predicted"/>
<feature type="region of interest" description="Disordered" evidence="1">
    <location>
        <begin position="45"/>
        <end position="69"/>
    </location>
</feature>
<name>R4Z303_9ACTN</name>
<gene>
    <name evidence="2" type="ORF">BN381_290025</name>
</gene>
<accession>R4Z303</accession>
<sequence length="144" mass="15354">MVRRTHAGPMASLSGDQDQPEGGTVIVSVTTIVVGFAEMVDQFGSSATDLQPSTGSSSSPSRHDPDEVGNVAAHAGARDIIVSNMVTCGSRPRHRRVRRTDGSRSALAEVTVGCTANTEPTTQECDDEQRELPRTVRGTHRRDP</sequence>
<feature type="region of interest" description="Disordered" evidence="1">
    <location>
        <begin position="1"/>
        <end position="22"/>
    </location>
</feature>
<dbReference type="STRING" id="1229780.BN381_290025"/>
<dbReference type="EMBL" id="CANL01000022">
    <property type="protein sequence ID" value="CCM63666.1"/>
    <property type="molecule type" value="Genomic_DNA"/>
</dbReference>
<feature type="compositionally biased region" description="Polar residues" evidence="1">
    <location>
        <begin position="114"/>
        <end position="123"/>
    </location>
</feature>
<reference evidence="2 3" key="1">
    <citation type="journal article" date="2013" name="ISME J.">
        <title>Metabolic model for the filamentous 'Candidatus Microthrix parvicella' based on genomic and metagenomic analyses.</title>
        <authorList>
            <person name="Jon McIlroy S."/>
            <person name="Kristiansen R."/>
            <person name="Albertsen M."/>
            <person name="Michael Karst S."/>
            <person name="Rossetti S."/>
            <person name="Lund Nielsen J."/>
            <person name="Tandoi V."/>
            <person name="James Seviour R."/>
            <person name="Nielsen P.H."/>
        </authorList>
    </citation>
    <scope>NUCLEOTIDE SEQUENCE [LARGE SCALE GENOMIC DNA]</scope>
    <source>
        <strain evidence="2 3">RN1</strain>
    </source>
</reference>
<dbReference type="HOGENOM" id="CLU_1792955_0_0_11"/>
<dbReference type="AlphaFoldDB" id="R4Z303"/>
<protein>
    <submittedName>
        <fullName evidence="2">Uncharacterized protein</fullName>
    </submittedName>
</protein>
<evidence type="ECO:0000313" key="2">
    <source>
        <dbReference type="EMBL" id="CCM63666.1"/>
    </source>
</evidence>
<comment type="caution">
    <text evidence="2">The sequence shown here is derived from an EMBL/GenBank/DDBJ whole genome shotgun (WGS) entry which is preliminary data.</text>
</comment>
<evidence type="ECO:0000256" key="1">
    <source>
        <dbReference type="SAM" id="MobiDB-lite"/>
    </source>
</evidence>
<keyword evidence="3" id="KW-1185">Reference proteome</keyword>
<organism evidence="2 3">
    <name type="scientific">Candidatus Neomicrothrix parvicella RN1</name>
    <dbReference type="NCBI Taxonomy" id="1229780"/>
    <lineage>
        <taxon>Bacteria</taxon>
        <taxon>Bacillati</taxon>
        <taxon>Actinomycetota</taxon>
        <taxon>Acidimicrobiia</taxon>
        <taxon>Acidimicrobiales</taxon>
        <taxon>Microthrixaceae</taxon>
        <taxon>Candidatus Neomicrothrix</taxon>
    </lineage>
</organism>